<evidence type="ECO:0000313" key="2">
    <source>
        <dbReference type="Proteomes" id="UP000024635"/>
    </source>
</evidence>
<protein>
    <submittedName>
        <fullName evidence="1">Uncharacterized protein</fullName>
    </submittedName>
</protein>
<comment type="caution">
    <text evidence="1">The sequence shown here is derived from an EMBL/GenBank/DDBJ whole genome shotgun (WGS) entry which is preliminary data.</text>
</comment>
<reference evidence="2" key="1">
    <citation type="journal article" date="2015" name="Nat. Genet.">
        <title>The genome and transcriptome of the zoonotic hookworm Ancylostoma ceylanicum identify infection-specific gene families.</title>
        <authorList>
            <person name="Schwarz E.M."/>
            <person name="Hu Y."/>
            <person name="Antoshechkin I."/>
            <person name="Miller M.M."/>
            <person name="Sternberg P.W."/>
            <person name="Aroian R.V."/>
        </authorList>
    </citation>
    <scope>NUCLEOTIDE SEQUENCE</scope>
    <source>
        <strain evidence="2">HY135</strain>
    </source>
</reference>
<dbReference type="Proteomes" id="UP000024635">
    <property type="component" value="Unassembled WGS sequence"/>
</dbReference>
<keyword evidence="2" id="KW-1185">Reference proteome</keyword>
<name>A0A016S478_9BILA</name>
<gene>
    <name evidence="1" type="primary">Acey_s0301.g1833</name>
    <name evidence="1" type="ORF">Y032_0301g1833</name>
</gene>
<accession>A0A016S478</accession>
<sequence length="87" mass="9716">MGRLLPNTAQNVCVSALKIKIVVTISIFSNLHAFIFVRCYVTGNVYHDCYSRGLSRRNILAARATQQPTSTTLTSAAWMLRRSSPQE</sequence>
<dbReference type="EMBL" id="JARK01001637">
    <property type="protein sequence ID" value="EYB85291.1"/>
    <property type="molecule type" value="Genomic_DNA"/>
</dbReference>
<dbReference type="AlphaFoldDB" id="A0A016S478"/>
<proteinExistence type="predicted"/>
<organism evidence="1 2">
    <name type="scientific">Ancylostoma ceylanicum</name>
    <dbReference type="NCBI Taxonomy" id="53326"/>
    <lineage>
        <taxon>Eukaryota</taxon>
        <taxon>Metazoa</taxon>
        <taxon>Ecdysozoa</taxon>
        <taxon>Nematoda</taxon>
        <taxon>Chromadorea</taxon>
        <taxon>Rhabditida</taxon>
        <taxon>Rhabditina</taxon>
        <taxon>Rhabditomorpha</taxon>
        <taxon>Strongyloidea</taxon>
        <taxon>Ancylostomatidae</taxon>
        <taxon>Ancylostomatinae</taxon>
        <taxon>Ancylostoma</taxon>
    </lineage>
</organism>
<evidence type="ECO:0000313" key="1">
    <source>
        <dbReference type="EMBL" id="EYB85291.1"/>
    </source>
</evidence>